<organism evidence="10 11">
    <name type="scientific">Aureobasidium subglaciale (strain EXF-2481)</name>
    <name type="common">Aureobasidium pullulans var. subglaciale</name>
    <dbReference type="NCBI Taxonomy" id="1043005"/>
    <lineage>
        <taxon>Eukaryota</taxon>
        <taxon>Fungi</taxon>
        <taxon>Dikarya</taxon>
        <taxon>Ascomycota</taxon>
        <taxon>Pezizomycotina</taxon>
        <taxon>Dothideomycetes</taxon>
        <taxon>Dothideomycetidae</taxon>
        <taxon>Dothideales</taxon>
        <taxon>Saccotheciaceae</taxon>
        <taxon>Aureobasidium</taxon>
    </lineage>
</organism>
<dbReference type="InterPro" id="IPR004206">
    <property type="entry name" value="mRNA_triPase_Cet1"/>
</dbReference>
<keyword evidence="11" id="KW-1185">Reference proteome</keyword>
<dbReference type="InterPro" id="IPR033469">
    <property type="entry name" value="CYTH-like_dom_sf"/>
</dbReference>
<dbReference type="Pfam" id="PF02940">
    <property type="entry name" value="mRNA_triPase"/>
    <property type="match status" value="1"/>
</dbReference>
<evidence type="ECO:0000256" key="7">
    <source>
        <dbReference type="ARBA" id="ARBA00047740"/>
    </source>
</evidence>
<dbReference type="Gene3D" id="3.20.100.10">
    <property type="entry name" value="mRNA triphosphatase Cet1-like"/>
    <property type="match status" value="1"/>
</dbReference>
<sequence>MAQSDQFALQVGKYLFEEMLSRPDVGVGDARNGALEIEAKLGTLVDRNTDQRVQLPVQNPAVLDRNMSARLRFESHMTEAHHKRLNEFLNLAVQESAANPSRHRLDYKHRYEIDSFAQLTRQRSTRLRTSINERAPAGTDPVIARIVKIRLADLDIFCPGSPFDCRISINIEVDMHRPDIDPKSIRKKDRLSYTHSVYSVDLTQVKSADGRKVHELEIEVDAIKLREQAEREAAGQPSGFGDMVQGLVNNMFTLMSVRLN</sequence>
<dbReference type="PANTHER" id="PTHR28118:SF1">
    <property type="entry name" value="POLYNUCLEOTIDE 5'-TRIPHOSPHATASE CTL1-RELATED"/>
    <property type="match status" value="1"/>
</dbReference>
<keyword evidence="5 8" id="KW-0378">Hydrolase</keyword>
<evidence type="ECO:0000256" key="1">
    <source>
        <dbReference type="ARBA" id="ARBA00001946"/>
    </source>
</evidence>
<dbReference type="Proteomes" id="UP000030641">
    <property type="component" value="Unassembled WGS sequence"/>
</dbReference>
<dbReference type="GO" id="GO:0031533">
    <property type="term" value="C:mRNA capping enzyme complex"/>
    <property type="evidence" value="ECO:0007669"/>
    <property type="project" value="UniProtKB-UniRule"/>
</dbReference>
<dbReference type="PANTHER" id="PTHR28118">
    <property type="entry name" value="POLYNUCLEOTIDE 5'-TRIPHOSPHATASE-RELATED"/>
    <property type="match status" value="1"/>
</dbReference>
<keyword evidence="8" id="KW-0506">mRNA capping</keyword>
<proteinExistence type="inferred from homology"/>
<comment type="cofactor">
    <cofactor evidence="1 8">
        <name>Mg(2+)</name>
        <dbReference type="ChEBI" id="CHEBI:18420"/>
    </cofactor>
</comment>
<keyword evidence="6 8" id="KW-0539">Nucleus</keyword>
<evidence type="ECO:0000256" key="2">
    <source>
        <dbReference type="ARBA" id="ARBA00004123"/>
    </source>
</evidence>
<dbReference type="OrthoDB" id="272147at2759"/>
<gene>
    <name evidence="10" type="ORF">AUEXF2481DRAFT_701512</name>
</gene>
<comment type="similarity">
    <text evidence="3 8">Belongs to the fungal TPase family.</text>
</comment>
<evidence type="ECO:0000313" key="10">
    <source>
        <dbReference type="EMBL" id="KEQ91796.1"/>
    </source>
</evidence>
<comment type="subunit">
    <text evidence="8">Heterodimer. The mRNA-capping enzyme is composed of two separate chains alpha and beta, respectively a mRNA guanylyltransferase and an mRNA 5'-triphosphate monophosphatase.</text>
</comment>
<dbReference type="AlphaFoldDB" id="A0A074YY52"/>
<dbReference type="GO" id="GO:0140818">
    <property type="term" value="F:mRNA 5'-triphosphate monophosphatase activity"/>
    <property type="evidence" value="ECO:0007669"/>
    <property type="project" value="UniProtKB-EC"/>
</dbReference>
<evidence type="ECO:0000313" key="11">
    <source>
        <dbReference type="Proteomes" id="UP000030641"/>
    </source>
</evidence>
<protein>
    <recommendedName>
        <fullName evidence="8">mRNA-capping enzyme subunit beta</fullName>
        <ecNumber evidence="8">3.6.1.74</ecNumber>
    </recommendedName>
    <alternativeName>
        <fullName evidence="8">mRNA 5'-phosphatase</fullName>
    </alternativeName>
    <alternativeName>
        <fullName evidence="8">mRNA 5'-triphosphate monophosphatase</fullName>
    </alternativeName>
</protein>
<dbReference type="RefSeq" id="XP_013340320.1">
    <property type="nucleotide sequence ID" value="XM_013484866.1"/>
</dbReference>
<evidence type="ECO:0000256" key="4">
    <source>
        <dbReference type="ARBA" id="ARBA00022664"/>
    </source>
</evidence>
<evidence type="ECO:0000256" key="6">
    <source>
        <dbReference type="ARBA" id="ARBA00023242"/>
    </source>
</evidence>
<dbReference type="InParanoid" id="A0A074YY52"/>
<dbReference type="CDD" id="cd07470">
    <property type="entry name" value="CYTH-like_mRNA_RTPase"/>
    <property type="match status" value="1"/>
</dbReference>
<comment type="catalytic activity">
    <reaction evidence="7">
        <text>a 5'-end triphospho-ribonucleoside in mRNA + H2O = a 5'-end diphospho-ribonucleoside in mRNA + phosphate + H(+)</text>
        <dbReference type="Rhea" id="RHEA:67004"/>
        <dbReference type="Rhea" id="RHEA-COMP:17164"/>
        <dbReference type="Rhea" id="RHEA-COMP:17165"/>
        <dbReference type="ChEBI" id="CHEBI:15377"/>
        <dbReference type="ChEBI" id="CHEBI:15378"/>
        <dbReference type="ChEBI" id="CHEBI:43474"/>
        <dbReference type="ChEBI" id="CHEBI:167616"/>
        <dbReference type="ChEBI" id="CHEBI:167618"/>
        <dbReference type="EC" id="3.6.1.74"/>
    </reaction>
    <physiologicalReaction direction="left-to-right" evidence="7">
        <dbReference type="Rhea" id="RHEA:67005"/>
    </physiologicalReaction>
</comment>
<evidence type="ECO:0000259" key="9">
    <source>
        <dbReference type="Pfam" id="PF02940"/>
    </source>
</evidence>
<comment type="subcellular location">
    <subcellularLocation>
        <location evidence="2 8">Nucleus</location>
    </subcellularLocation>
</comment>
<dbReference type="STRING" id="1043005.A0A074YY52"/>
<accession>A0A074YY52</accession>
<feature type="domain" description="mRNA triphosphatase Cet1-like" evidence="9">
    <location>
        <begin position="5"/>
        <end position="220"/>
    </location>
</feature>
<name>A0A074YY52_AURSE</name>
<dbReference type="SUPFAM" id="SSF55154">
    <property type="entry name" value="CYTH-like phosphatases"/>
    <property type="match status" value="1"/>
</dbReference>
<dbReference type="HOGENOM" id="CLU_018004_3_0_1"/>
<dbReference type="EC" id="3.6.1.74" evidence="8"/>
<keyword evidence="4 8" id="KW-0507">mRNA processing</keyword>
<dbReference type="OMA" id="CPNDAFD"/>
<evidence type="ECO:0000256" key="5">
    <source>
        <dbReference type="ARBA" id="ARBA00022801"/>
    </source>
</evidence>
<dbReference type="InterPro" id="IPR037009">
    <property type="entry name" value="mRNA_triPase_Cet1_sf"/>
</dbReference>
<dbReference type="GeneID" id="25370840"/>
<dbReference type="GO" id="GO:0006370">
    <property type="term" value="P:7-methylguanosine mRNA capping"/>
    <property type="evidence" value="ECO:0007669"/>
    <property type="project" value="UniProtKB-UniRule"/>
</dbReference>
<dbReference type="FunCoup" id="A0A074YY52">
    <property type="interactions" value="13"/>
</dbReference>
<dbReference type="EMBL" id="KL584775">
    <property type="protein sequence ID" value="KEQ91796.1"/>
    <property type="molecule type" value="Genomic_DNA"/>
</dbReference>
<comment type="function">
    <text evidence="8">First step of mRNA capping. Converts the 5'-triphosphate end of a nascent mRNA chain into a diphosphate end.</text>
</comment>
<reference evidence="10 11" key="1">
    <citation type="journal article" date="2014" name="BMC Genomics">
        <title>Genome sequencing of four Aureobasidium pullulans varieties: biotechnological potential, stress tolerance, and description of new species.</title>
        <authorList>
            <person name="Gostin Ar C."/>
            <person name="Ohm R.A."/>
            <person name="Kogej T."/>
            <person name="Sonjak S."/>
            <person name="Turk M."/>
            <person name="Zajc J."/>
            <person name="Zalar P."/>
            <person name="Grube M."/>
            <person name="Sun H."/>
            <person name="Han J."/>
            <person name="Sharma A."/>
            <person name="Chiniquy J."/>
            <person name="Ngan C.Y."/>
            <person name="Lipzen A."/>
            <person name="Barry K."/>
            <person name="Grigoriev I.V."/>
            <person name="Gunde-Cimerman N."/>
        </authorList>
    </citation>
    <scope>NUCLEOTIDE SEQUENCE [LARGE SCALE GENOMIC DNA]</scope>
    <source>
        <strain evidence="10 11">EXF-2481</strain>
    </source>
</reference>
<evidence type="ECO:0000256" key="3">
    <source>
        <dbReference type="ARBA" id="ARBA00006345"/>
    </source>
</evidence>
<evidence type="ECO:0000256" key="8">
    <source>
        <dbReference type="RuleBase" id="RU367053"/>
    </source>
</evidence>
<dbReference type="InterPro" id="IPR040343">
    <property type="entry name" value="Cet1/Ctl1"/>
</dbReference>
<dbReference type="GO" id="GO:0004651">
    <property type="term" value="F:polynucleotide 5'-phosphatase activity"/>
    <property type="evidence" value="ECO:0007669"/>
    <property type="project" value="UniProtKB-UniRule"/>
</dbReference>